<name>A0AAC8TCS5_9BACT</name>
<dbReference type="KEGG" id="age:AA314_02764"/>
<dbReference type="Pfam" id="PF13458">
    <property type="entry name" value="Peripla_BP_6"/>
    <property type="match status" value="1"/>
</dbReference>
<evidence type="ECO:0000313" key="6">
    <source>
        <dbReference type="EMBL" id="REG24544.1"/>
    </source>
</evidence>
<dbReference type="Proteomes" id="UP000035579">
    <property type="component" value="Chromosome"/>
</dbReference>
<reference evidence="6 8" key="2">
    <citation type="submission" date="2018-08" db="EMBL/GenBank/DDBJ databases">
        <title>Genomic Encyclopedia of Archaeal and Bacterial Type Strains, Phase II (KMG-II): from individual species to whole genera.</title>
        <authorList>
            <person name="Goeker M."/>
        </authorList>
    </citation>
    <scope>NUCLEOTIDE SEQUENCE [LARGE SCALE GENOMIC DNA]</scope>
    <source>
        <strain evidence="6 8">DSM 2261</strain>
    </source>
</reference>
<dbReference type="RefSeq" id="WP_047855798.1">
    <property type="nucleotide sequence ID" value="NZ_CP011509.1"/>
</dbReference>
<feature type="domain" description="Leucine-binding protein" evidence="4">
    <location>
        <begin position="26"/>
        <end position="369"/>
    </location>
</feature>
<sequence>MKRLLPGVFGLALLCCGMAVAQAKEPIVLGLHADMSSGSALAGEAIRRGALLAISELNAQGGLLGGRKLELVVRDHHGVPTRATEQLPELASTPHLVALLSGLHGPPVVQNLRFLHEHQLLVVSPWAATTGVVHHQWSPSYTFRVSVNDQQMAEYLIAQALARGHTRLGLILEKTGWGRSNSKAFTEALARRQMAPVAEQWINWADVDGEEQLAAVERSGADALLLAANAPESAAVVRALMRRPADKRLPIYAHGGISGPDFVRQSGALLSQVDLHVVQTFSFIGNPGARAKAVAAKYHALFGTRSEEEIFGPAGTAQAYDAVWLLALAIQKAKSTERARVRDALEHLGPYEGLVRTYQPAFSPSRHEALSPSDYKMATFNPRGVLVLAQPVGTPP</sequence>
<protein>
    <submittedName>
        <fullName evidence="5">Branched-chain amino acid ABC transporter, amino acid-binding protein</fullName>
    </submittedName>
    <submittedName>
        <fullName evidence="6">Branched-chain amino acid transport system substrate-binding protein</fullName>
    </submittedName>
</protein>
<dbReference type="SUPFAM" id="SSF53822">
    <property type="entry name" value="Periplasmic binding protein-like I"/>
    <property type="match status" value="1"/>
</dbReference>
<evidence type="ECO:0000256" key="2">
    <source>
        <dbReference type="ARBA" id="ARBA00022729"/>
    </source>
</evidence>
<feature type="chain" id="PRO_5042147419" evidence="3">
    <location>
        <begin position="24"/>
        <end position="396"/>
    </location>
</feature>
<gene>
    <name evidence="5" type="ORF">AA314_02764</name>
    <name evidence="6" type="ORF">ATI61_114152</name>
</gene>
<evidence type="ECO:0000313" key="7">
    <source>
        <dbReference type="Proteomes" id="UP000035579"/>
    </source>
</evidence>
<dbReference type="PANTHER" id="PTHR30483">
    <property type="entry name" value="LEUCINE-SPECIFIC-BINDING PROTEIN"/>
    <property type="match status" value="1"/>
</dbReference>
<organism evidence="5 7">
    <name type="scientific">Archangium gephyra</name>
    <dbReference type="NCBI Taxonomy" id="48"/>
    <lineage>
        <taxon>Bacteria</taxon>
        <taxon>Pseudomonadati</taxon>
        <taxon>Myxococcota</taxon>
        <taxon>Myxococcia</taxon>
        <taxon>Myxococcales</taxon>
        <taxon>Cystobacterineae</taxon>
        <taxon>Archangiaceae</taxon>
        <taxon>Archangium</taxon>
    </lineage>
</organism>
<dbReference type="Proteomes" id="UP000256345">
    <property type="component" value="Unassembled WGS sequence"/>
</dbReference>
<dbReference type="InterPro" id="IPR051010">
    <property type="entry name" value="BCAA_transport"/>
</dbReference>
<dbReference type="CDD" id="cd19979">
    <property type="entry name" value="PBP1_ABC_ligand_binding-like"/>
    <property type="match status" value="1"/>
</dbReference>
<evidence type="ECO:0000256" key="3">
    <source>
        <dbReference type="SAM" id="SignalP"/>
    </source>
</evidence>
<evidence type="ECO:0000259" key="4">
    <source>
        <dbReference type="Pfam" id="PF13458"/>
    </source>
</evidence>
<dbReference type="InterPro" id="IPR028081">
    <property type="entry name" value="Leu-bd"/>
</dbReference>
<dbReference type="EMBL" id="CP011509">
    <property type="protein sequence ID" value="AKJ01138.1"/>
    <property type="molecule type" value="Genomic_DNA"/>
</dbReference>
<evidence type="ECO:0000313" key="5">
    <source>
        <dbReference type="EMBL" id="AKJ01138.1"/>
    </source>
</evidence>
<keyword evidence="8" id="KW-1185">Reference proteome</keyword>
<evidence type="ECO:0000313" key="8">
    <source>
        <dbReference type="Proteomes" id="UP000256345"/>
    </source>
</evidence>
<dbReference type="InterPro" id="IPR028082">
    <property type="entry name" value="Peripla_BP_I"/>
</dbReference>
<accession>A0AAC8TCS5</accession>
<reference evidence="5 7" key="1">
    <citation type="submission" date="2015-05" db="EMBL/GenBank/DDBJ databases">
        <title>Genome assembly of Archangium gephyra DSM 2261.</title>
        <authorList>
            <person name="Sharma G."/>
            <person name="Subramanian S."/>
        </authorList>
    </citation>
    <scope>NUCLEOTIDE SEQUENCE [LARGE SCALE GENOMIC DNA]</scope>
    <source>
        <strain evidence="5 7">DSM 2261</strain>
    </source>
</reference>
<comment type="similarity">
    <text evidence="1">Belongs to the leucine-binding protein family.</text>
</comment>
<dbReference type="Gene3D" id="3.40.50.2300">
    <property type="match status" value="2"/>
</dbReference>
<evidence type="ECO:0000256" key="1">
    <source>
        <dbReference type="ARBA" id="ARBA00010062"/>
    </source>
</evidence>
<feature type="signal peptide" evidence="3">
    <location>
        <begin position="1"/>
        <end position="23"/>
    </location>
</feature>
<dbReference type="AlphaFoldDB" id="A0AAC8TCS5"/>
<dbReference type="EMBL" id="QUMU01000014">
    <property type="protein sequence ID" value="REG24544.1"/>
    <property type="molecule type" value="Genomic_DNA"/>
</dbReference>
<keyword evidence="2 3" id="KW-0732">Signal</keyword>
<dbReference type="PANTHER" id="PTHR30483:SF6">
    <property type="entry name" value="PERIPLASMIC BINDING PROTEIN OF ABC TRANSPORTER FOR NATURAL AMINO ACIDS"/>
    <property type="match status" value="1"/>
</dbReference>
<proteinExistence type="inferred from homology"/>